<organism evidence="1">
    <name type="scientific">Lepeophtheirus salmonis</name>
    <name type="common">Salmon louse</name>
    <name type="synonym">Caligus salmonis</name>
    <dbReference type="NCBI Taxonomy" id="72036"/>
    <lineage>
        <taxon>Eukaryota</taxon>
        <taxon>Metazoa</taxon>
        <taxon>Ecdysozoa</taxon>
        <taxon>Arthropoda</taxon>
        <taxon>Crustacea</taxon>
        <taxon>Multicrustacea</taxon>
        <taxon>Hexanauplia</taxon>
        <taxon>Copepoda</taxon>
        <taxon>Siphonostomatoida</taxon>
        <taxon>Caligidae</taxon>
        <taxon>Lepeophtheirus</taxon>
    </lineage>
</organism>
<reference evidence="1" key="1">
    <citation type="submission" date="2014-05" db="EMBL/GenBank/DDBJ databases">
        <authorList>
            <person name="Chronopoulou M."/>
        </authorList>
    </citation>
    <scope>NUCLEOTIDE SEQUENCE</scope>
    <source>
        <tissue evidence="1">Whole organism</tissue>
    </source>
</reference>
<dbReference type="EMBL" id="HACA01015874">
    <property type="protein sequence ID" value="CDW33235.1"/>
    <property type="molecule type" value="Transcribed_RNA"/>
</dbReference>
<proteinExistence type="predicted"/>
<evidence type="ECO:0000313" key="1">
    <source>
        <dbReference type="EMBL" id="CDW33235.1"/>
    </source>
</evidence>
<sequence length="57" mass="6914">MKLCQNRDDIEIVIMSKMHRTSVGKVFKIWLNFMYYQFKEIDLFLPNYIIDILEGVL</sequence>
<protein>
    <submittedName>
        <fullName evidence="1">Putative LOC101242628 [Ciona intestinalis]</fullName>
    </submittedName>
</protein>
<accession>A0A0K2U5A2</accession>
<dbReference type="AlphaFoldDB" id="A0A0K2U5A2"/>
<name>A0A0K2U5A2_LEPSM</name>